<dbReference type="EMBL" id="RKQN01000006">
    <property type="protein sequence ID" value="RPE74847.1"/>
    <property type="molecule type" value="Genomic_DNA"/>
</dbReference>
<dbReference type="PROSITE" id="PS51186">
    <property type="entry name" value="GNAT"/>
    <property type="match status" value="1"/>
</dbReference>
<evidence type="ECO:0000256" key="1">
    <source>
        <dbReference type="ARBA" id="ARBA00022679"/>
    </source>
</evidence>
<dbReference type="InterPro" id="IPR000182">
    <property type="entry name" value="GNAT_dom"/>
</dbReference>
<dbReference type="InterPro" id="IPR016181">
    <property type="entry name" value="Acyl_CoA_acyltransferase"/>
</dbReference>
<gene>
    <name evidence="4" type="ORF">EDC50_3060</name>
</gene>
<evidence type="ECO:0000256" key="2">
    <source>
        <dbReference type="ARBA" id="ARBA00023315"/>
    </source>
</evidence>
<proteinExistence type="predicted"/>
<accession>A0A3N4VCH0</accession>
<keyword evidence="2" id="KW-0012">Acyltransferase</keyword>
<protein>
    <submittedName>
        <fullName evidence="4">Acetyltransferase (GNAT) family protein</fullName>
    </submittedName>
</protein>
<sequence length="181" mass="19407">MSGQAHVDVRPCAPADAEALALVGRASFLGTFAGVLDGRDILAHCESRHAPEAYRRWPAGPGCAAWLAAAAPGGAAVGDLVLSPASLPLEDRREDDLEVKRVYLLHRFQGGGLGRRLMDAAVAHPRGAGSRRLRLGVRARNRAAIRFCQRFGNRAAGSRRFRAGDTAYEDTILAFDLQEHG</sequence>
<dbReference type="PANTHER" id="PTHR43877">
    <property type="entry name" value="AMINOALKYLPHOSPHONATE N-ACETYLTRANSFERASE-RELATED-RELATED"/>
    <property type="match status" value="1"/>
</dbReference>
<dbReference type="GO" id="GO:0016747">
    <property type="term" value="F:acyltransferase activity, transferring groups other than amino-acyl groups"/>
    <property type="evidence" value="ECO:0007669"/>
    <property type="project" value="InterPro"/>
</dbReference>
<dbReference type="Proteomes" id="UP000269708">
    <property type="component" value="Unassembled WGS sequence"/>
</dbReference>
<dbReference type="SUPFAM" id="SSF55729">
    <property type="entry name" value="Acyl-CoA N-acyltransferases (Nat)"/>
    <property type="match status" value="1"/>
</dbReference>
<feature type="domain" description="N-acetyltransferase" evidence="3">
    <location>
        <begin position="7"/>
        <end position="178"/>
    </location>
</feature>
<organism evidence="4 5">
    <name type="scientific">Vulcaniibacterium tengchongense</name>
    <dbReference type="NCBI Taxonomy" id="1273429"/>
    <lineage>
        <taxon>Bacteria</taxon>
        <taxon>Pseudomonadati</taxon>
        <taxon>Pseudomonadota</taxon>
        <taxon>Gammaproteobacteria</taxon>
        <taxon>Lysobacterales</taxon>
        <taxon>Lysobacteraceae</taxon>
        <taxon>Vulcaniibacterium</taxon>
    </lineage>
</organism>
<dbReference type="OrthoDB" id="143110at2"/>
<dbReference type="Pfam" id="PF00583">
    <property type="entry name" value="Acetyltransf_1"/>
    <property type="match status" value="1"/>
</dbReference>
<dbReference type="InterPro" id="IPR050832">
    <property type="entry name" value="Bact_Acetyltransf"/>
</dbReference>
<dbReference type="AlphaFoldDB" id="A0A3N4VCH0"/>
<keyword evidence="1 4" id="KW-0808">Transferase</keyword>
<comment type="caution">
    <text evidence="4">The sequence shown here is derived from an EMBL/GenBank/DDBJ whole genome shotgun (WGS) entry which is preliminary data.</text>
</comment>
<reference evidence="4 5" key="1">
    <citation type="submission" date="2018-11" db="EMBL/GenBank/DDBJ databases">
        <title>Genomic Encyclopedia of Type Strains, Phase IV (KMG-IV): sequencing the most valuable type-strain genomes for metagenomic binning, comparative biology and taxonomic classification.</title>
        <authorList>
            <person name="Goeker M."/>
        </authorList>
    </citation>
    <scope>NUCLEOTIDE SEQUENCE [LARGE SCALE GENOMIC DNA]</scope>
    <source>
        <strain evidence="4 5">DSM 25623</strain>
    </source>
</reference>
<dbReference type="Gene3D" id="3.40.630.30">
    <property type="match status" value="1"/>
</dbReference>
<evidence type="ECO:0000313" key="5">
    <source>
        <dbReference type="Proteomes" id="UP000269708"/>
    </source>
</evidence>
<evidence type="ECO:0000313" key="4">
    <source>
        <dbReference type="EMBL" id="RPE74847.1"/>
    </source>
</evidence>
<name>A0A3N4VCH0_9GAMM</name>
<evidence type="ECO:0000259" key="3">
    <source>
        <dbReference type="PROSITE" id="PS51186"/>
    </source>
</evidence>
<keyword evidence="5" id="KW-1185">Reference proteome</keyword>
<dbReference type="RefSeq" id="WP_123771372.1">
    <property type="nucleotide sequence ID" value="NZ_RKQN01000006.1"/>
</dbReference>
<dbReference type="CDD" id="cd04301">
    <property type="entry name" value="NAT_SF"/>
    <property type="match status" value="1"/>
</dbReference>